<evidence type="ECO:0000313" key="3">
    <source>
        <dbReference type="EMBL" id="ROP39443.1"/>
    </source>
</evidence>
<sequence length="204" mass="21247">MRLFIASLVVVGLSVPLTTATASAGSPDSAPPPVTAVSEPDGVHTWTTTAPRADLSAAAGPYTCFAGHSQDIGWPAQYKCSYDGTWAQAGVIGQHKQLEAVQLYSGSTGGQTCGQAHLRDIGWVPANGYLCVSDGAVAGFGTVGENRPIEAFRFFHRTRQTCSQAHLLVYGPVDDYVCPHANTVITVGTVGEAKALEALTGTIL</sequence>
<feature type="signal peptide" evidence="2">
    <location>
        <begin position="1"/>
        <end position="24"/>
    </location>
</feature>
<feature type="region of interest" description="Disordered" evidence="1">
    <location>
        <begin position="21"/>
        <end position="47"/>
    </location>
</feature>
<dbReference type="OrthoDB" id="3444343at2"/>
<dbReference type="AlphaFoldDB" id="A0A3N1HA96"/>
<gene>
    <name evidence="3" type="ORF">EDD40_4830</name>
</gene>
<reference evidence="3 4" key="1">
    <citation type="submission" date="2018-11" db="EMBL/GenBank/DDBJ databases">
        <title>Sequencing the genomes of 1000 actinobacteria strains.</title>
        <authorList>
            <person name="Klenk H.-P."/>
        </authorList>
    </citation>
    <scope>NUCLEOTIDE SEQUENCE [LARGE SCALE GENOMIC DNA]</scope>
    <source>
        <strain evidence="3 4">DSM 44231</strain>
    </source>
</reference>
<accession>A0A3N1HA96</accession>
<dbReference type="EMBL" id="RJKM01000001">
    <property type="protein sequence ID" value="ROP39443.1"/>
    <property type="molecule type" value="Genomic_DNA"/>
</dbReference>
<organism evidence="3 4">
    <name type="scientific">Saccharothrix texasensis</name>
    <dbReference type="NCBI Taxonomy" id="103734"/>
    <lineage>
        <taxon>Bacteria</taxon>
        <taxon>Bacillati</taxon>
        <taxon>Actinomycetota</taxon>
        <taxon>Actinomycetes</taxon>
        <taxon>Pseudonocardiales</taxon>
        <taxon>Pseudonocardiaceae</taxon>
        <taxon>Saccharothrix</taxon>
    </lineage>
</organism>
<keyword evidence="4" id="KW-1185">Reference proteome</keyword>
<comment type="caution">
    <text evidence="3">The sequence shown here is derived from an EMBL/GenBank/DDBJ whole genome shotgun (WGS) entry which is preliminary data.</text>
</comment>
<dbReference type="Proteomes" id="UP000268727">
    <property type="component" value="Unassembled WGS sequence"/>
</dbReference>
<evidence type="ECO:0008006" key="5">
    <source>
        <dbReference type="Google" id="ProtNLM"/>
    </source>
</evidence>
<keyword evidence="2" id="KW-0732">Signal</keyword>
<feature type="chain" id="PRO_5038686050" description="Secreted protein" evidence="2">
    <location>
        <begin position="25"/>
        <end position="204"/>
    </location>
</feature>
<evidence type="ECO:0000256" key="1">
    <source>
        <dbReference type="SAM" id="MobiDB-lite"/>
    </source>
</evidence>
<name>A0A3N1HA96_9PSEU</name>
<protein>
    <recommendedName>
        <fullName evidence="5">Secreted protein</fullName>
    </recommendedName>
</protein>
<proteinExistence type="predicted"/>
<evidence type="ECO:0000313" key="4">
    <source>
        <dbReference type="Proteomes" id="UP000268727"/>
    </source>
</evidence>
<evidence type="ECO:0000256" key="2">
    <source>
        <dbReference type="SAM" id="SignalP"/>
    </source>
</evidence>